<comment type="similarity">
    <text evidence="1">Belongs to the MON2 family.</text>
</comment>
<dbReference type="InParanoid" id="A0A165GKR6"/>
<sequence>MTAQILSSELSNLIQESKRKNSELRHAAEESLTQLKALPSTSETQLAADLSRRPDFINPFLIACATKNAKFSSIGVSCLQRLVVSRGLPRARLRDVLEALSESTSLGVEVQLKILQALPPLLQYFAEDLQGDLLGKALRICAALLNSKLGVVSSTSAATLQQLVVSVFDKVVTEDEKALQIPTTAEAPTADGSVPVRTAAFDAYRVFNDICLLTEGQKPQFLRSTTLPQSFGLELLESILANHAGLFLTHMEQANVLRTHLMPFIIKSLSERHSFPTTVRTIRILQILLKKHISILASECEMAFSLLTHMLEPDAAPLWKRAVCMEIIRDLHADSGLIRKIYQQYDESEGRKTILKDQLAVLVRLAAEKPNVIGLSHQSTMPAQGSGGKDASGEQVALEAGGVAGIIGGAVGVSDAHVSGISSQFSTLRVQCLDQLDKAEPPSLPDSYIYALALSCINSFSEGLARFILPLTIPDTRSKRRARPETPDADEQSPTADSEKPVRVALQRKFSRRHSHRRDQLPVNPVKLLDHPLYADIKTSAAIITDCWPAVLATCSTFLYAALDAEYYHNLVRAFQKFTHVAGLLELSTPRDAFLTTLGKAAVPSQILAANLSTTAPSTPTVESHGMFANAKGLLSVESLVSQSSGTSADRQRQPSVDAGTPTLTTRNLLCLRALLNLGIALGPILAQSWSIILETLQQADFILFASSRKGGRTIGPNQRVEVQTGNDTGNLLANFGGEITAVETAASRMFESTSEFPNNAFVGMLRALCKLAGDGSYEPARRLSKAPRNPESKSPDQELPHKRLPSLSGISTTAASQIQENHFALVKLGDLARVNMSRLIYHEAGESGWEVLVNQLVSVSSSTETDSSVRLRAADTLNQMVVIAATSSLVSQDVELRTSVQRRALSALKIGIASLYATNQEESVASSSVDDEIHRLALEALRSILADCGDPLAGGWDIAFDIVDSVFDIPQSSTHDDREETPITHKPSKSRSPKLVRSSFGSLEIICSDFLSSLPSTCDLVLIDTLFNFCSQADDLNISLTAVTYFWSLSDFLQGRNDSSFDDSVLKARRESEFIDQAKGNDPKASDAALWMLLLLRLTAVTTDRRPEVRNGAIQSLFRIFDVYGDRLSPLAWESCLRMTIFNMIEANLAQQNELGPSRSVPTQDEIAWNDTTKVMLDGISTLFSTYLAILVRQEGFALSWEILMGYLGAYLERQCLEISAKVFALLRDVIAKVENVEQIGASSVHLVWGLWTKGIPISKSAVKNSKSNNQDAYIAYVQLLKEIYRLIEADLDVERVREISNNLRECVWYSDTPAYTADIDYLTALQSHTLDCVRMIRKDVPGVPSIIISQLADFVSLPYIKPSPEPGSHELTFVALSKASMEILEACIIQHLQDQDIYTSGALLVSLSNLSMAINGKYLWRLEGKDPPTWKRATTATVSILESTLPLLPRILSDDEELKKLWNQVISTTDSIVAAESSQAPANTDLLADQNFDMEAFHRLRVLITPALGAATTIPDSTRRAYAESLFRNSIIHASDPWELPEPGTEPLSVLAKPRWGRTYDPHASPRSRMSYACLDELFGLVAVHDGSSNRIKLAQAAAPYLITRAGISLRAYLADQPLRGRMPQPASQRVELLYILSKLIDLDSEPKAIPEAPGVNSMHKKHLHRLFPLVSKAVGVASRDQGILAKLTQALDVVGEGFGV</sequence>
<dbReference type="Proteomes" id="UP000076632">
    <property type="component" value="Unassembled WGS sequence"/>
</dbReference>
<evidence type="ECO:0000259" key="6">
    <source>
        <dbReference type="Pfam" id="PF16206"/>
    </source>
</evidence>
<feature type="compositionally biased region" description="Basic and acidic residues" evidence="4">
    <location>
        <begin position="789"/>
        <end position="802"/>
    </location>
</feature>
<dbReference type="PANTHER" id="PTHR10663">
    <property type="entry name" value="GUANYL-NUCLEOTIDE EXCHANGE FACTOR"/>
    <property type="match status" value="1"/>
</dbReference>
<keyword evidence="9" id="KW-1185">Reference proteome</keyword>
<dbReference type="GO" id="GO:0005794">
    <property type="term" value="C:Golgi apparatus"/>
    <property type="evidence" value="ECO:0007669"/>
    <property type="project" value="UniProtKB-ARBA"/>
</dbReference>
<keyword evidence="3" id="KW-0653">Protein transport</keyword>
<dbReference type="GO" id="GO:0015031">
    <property type="term" value="P:protein transport"/>
    <property type="evidence" value="ECO:0007669"/>
    <property type="project" value="UniProtKB-KW"/>
</dbReference>
<evidence type="ECO:0000256" key="4">
    <source>
        <dbReference type="SAM" id="MobiDB-lite"/>
    </source>
</evidence>
<dbReference type="STRING" id="1328760.A0A165GKR6"/>
<evidence type="ECO:0000256" key="3">
    <source>
        <dbReference type="ARBA" id="ARBA00022927"/>
    </source>
</evidence>
<dbReference type="SUPFAM" id="SSF48371">
    <property type="entry name" value="ARM repeat"/>
    <property type="match status" value="1"/>
</dbReference>
<organism evidence="8 9">
    <name type="scientific">Xylona heveae (strain CBS 132557 / TC161)</name>
    <dbReference type="NCBI Taxonomy" id="1328760"/>
    <lineage>
        <taxon>Eukaryota</taxon>
        <taxon>Fungi</taxon>
        <taxon>Dikarya</taxon>
        <taxon>Ascomycota</taxon>
        <taxon>Pezizomycotina</taxon>
        <taxon>Xylonomycetes</taxon>
        <taxon>Xylonales</taxon>
        <taxon>Xylonaceae</taxon>
        <taxon>Xylona</taxon>
    </lineage>
</organism>
<feature type="domain" description="Mon2 C-terminal" evidence="6">
    <location>
        <begin position="1010"/>
        <end position="1241"/>
    </location>
</feature>
<dbReference type="Pfam" id="PF12783">
    <property type="entry name" value="Sec7-like_HUS"/>
    <property type="match status" value="1"/>
</dbReference>
<feature type="region of interest" description="Disordered" evidence="4">
    <location>
        <begin position="780"/>
        <end position="805"/>
    </location>
</feature>
<dbReference type="RefSeq" id="XP_018187866.1">
    <property type="nucleotide sequence ID" value="XM_018336118.1"/>
</dbReference>
<feature type="domain" description="Mon2/Sec7/BIG1-like HUS" evidence="5">
    <location>
        <begin position="200"/>
        <end position="354"/>
    </location>
</feature>
<dbReference type="InterPro" id="IPR016024">
    <property type="entry name" value="ARM-type_fold"/>
</dbReference>
<evidence type="ECO:0000259" key="7">
    <source>
        <dbReference type="Pfam" id="PF16213"/>
    </source>
</evidence>
<proteinExistence type="inferred from homology"/>
<feature type="compositionally biased region" description="Basic and acidic residues" evidence="4">
    <location>
        <begin position="975"/>
        <end position="984"/>
    </location>
</feature>
<accession>A0A165GKR6</accession>
<evidence type="ECO:0000256" key="2">
    <source>
        <dbReference type="ARBA" id="ARBA00022448"/>
    </source>
</evidence>
<dbReference type="InterPro" id="IPR032691">
    <property type="entry name" value="Mon2/Sec7/BIG1-like_HUS"/>
</dbReference>
<dbReference type="OMA" id="AWRLCLN"/>
<dbReference type="FunCoup" id="A0A165GKR6">
    <property type="interactions" value="737"/>
</dbReference>
<dbReference type="EMBL" id="KV407459">
    <property type="protein sequence ID" value="KZF22311.1"/>
    <property type="molecule type" value="Genomic_DNA"/>
</dbReference>
<feature type="region of interest" description="Disordered" evidence="4">
    <location>
        <begin position="972"/>
        <end position="993"/>
    </location>
</feature>
<dbReference type="OrthoDB" id="294853at2759"/>
<evidence type="ECO:0000259" key="5">
    <source>
        <dbReference type="Pfam" id="PF12783"/>
    </source>
</evidence>
<name>A0A165GKR6_XYLHT</name>
<feature type="region of interest" description="Disordered" evidence="4">
    <location>
        <begin position="478"/>
        <end position="502"/>
    </location>
</feature>
<reference evidence="8 9" key="1">
    <citation type="journal article" date="2016" name="Fungal Biol.">
        <title>The genome of Xylona heveae provides a window into fungal endophytism.</title>
        <authorList>
            <person name="Gazis R."/>
            <person name="Kuo A."/>
            <person name="Riley R."/>
            <person name="LaButti K."/>
            <person name="Lipzen A."/>
            <person name="Lin J."/>
            <person name="Amirebrahimi M."/>
            <person name="Hesse C.N."/>
            <person name="Spatafora J.W."/>
            <person name="Henrissat B."/>
            <person name="Hainaut M."/>
            <person name="Grigoriev I.V."/>
            <person name="Hibbett D.S."/>
        </authorList>
    </citation>
    <scope>NUCLEOTIDE SEQUENCE [LARGE SCALE GENOMIC DNA]</scope>
    <source>
        <strain evidence="8 9">TC161</strain>
    </source>
</reference>
<dbReference type="GeneID" id="28901255"/>
<dbReference type="InterPro" id="IPR032629">
    <property type="entry name" value="DCB_dom"/>
</dbReference>
<feature type="domain" description="Mon2/Sec7/BIG1-like dimerisation and cyclophilin-binding" evidence="7">
    <location>
        <begin position="4"/>
        <end position="175"/>
    </location>
</feature>
<evidence type="ECO:0000313" key="8">
    <source>
        <dbReference type="EMBL" id="KZF22311.1"/>
    </source>
</evidence>
<keyword evidence="2" id="KW-0813">Transport</keyword>
<protein>
    <submittedName>
        <fullName evidence="8">Endosomal peripheral membrane protein</fullName>
    </submittedName>
</protein>
<evidence type="ECO:0000313" key="9">
    <source>
        <dbReference type="Proteomes" id="UP000076632"/>
    </source>
</evidence>
<gene>
    <name evidence="8" type="ORF">L228DRAFT_283472</name>
</gene>
<dbReference type="Pfam" id="PF16213">
    <property type="entry name" value="DCB"/>
    <property type="match status" value="1"/>
</dbReference>
<dbReference type="PANTHER" id="PTHR10663:SF333">
    <property type="entry name" value="PROTEIN MON2 HOMOLOG"/>
    <property type="match status" value="1"/>
</dbReference>
<dbReference type="InterPro" id="IPR032817">
    <property type="entry name" value="Mon2_C"/>
</dbReference>
<evidence type="ECO:0000256" key="1">
    <source>
        <dbReference type="ARBA" id="ARBA00008144"/>
    </source>
</evidence>
<dbReference type="Pfam" id="PF16206">
    <property type="entry name" value="Mon2_C"/>
    <property type="match status" value="1"/>
</dbReference>